<evidence type="ECO:0000313" key="5">
    <source>
        <dbReference type="EMBL" id="CAE7128456.1"/>
    </source>
</evidence>
<evidence type="ECO:0000259" key="3">
    <source>
        <dbReference type="Pfam" id="PF04810"/>
    </source>
</evidence>
<feature type="compositionally biased region" description="Polar residues" evidence="2">
    <location>
        <begin position="25"/>
        <end position="34"/>
    </location>
</feature>
<dbReference type="InterPro" id="IPR050550">
    <property type="entry name" value="SEC23_SEC24_subfamily"/>
</dbReference>
<comment type="similarity">
    <text evidence="1">Belongs to the SEC23/SEC24 family. SEC24 subfamily.</text>
</comment>
<protein>
    <recommendedName>
        <fullName evidence="7">Sec23/Sec24 trunk domain-containing protein</fullName>
    </recommendedName>
</protein>
<dbReference type="PANTHER" id="PTHR13803:SF4">
    <property type="entry name" value="SECRETORY 24CD, ISOFORM C"/>
    <property type="match status" value="1"/>
</dbReference>
<evidence type="ECO:0000313" key="6">
    <source>
        <dbReference type="Proteomes" id="UP000663827"/>
    </source>
</evidence>
<evidence type="ECO:0000256" key="2">
    <source>
        <dbReference type="SAM" id="MobiDB-lite"/>
    </source>
</evidence>
<feature type="region of interest" description="Disordered" evidence="2">
    <location>
        <begin position="1"/>
        <end position="34"/>
    </location>
</feature>
<evidence type="ECO:0000256" key="1">
    <source>
        <dbReference type="ARBA" id="ARBA00008334"/>
    </source>
</evidence>
<dbReference type="Gene3D" id="2.30.30.380">
    <property type="entry name" value="Zn-finger domain of Sec23/24"/>
    <property type="match status" value="1"/>
</dbReference>
<proteinExistence type="inferred from homology"/>
<dbReference type="Pfam" id="PF04810">
    <property type="entry name" value="zf-Sec23_Sec24"/>
    <property type="match status" value="1"/>
</dbReference>
<dbReference type="SUPFAM" id="SSF82919">
    <property type="entry name" value="Zn-finger domain of Sec23/24"/>
    <property type="match status" value="1"/>
</dbReference>
<dbReference type="GO" id="GO:0030127">
    <property type="term" value="C:COPII vesicle coat"/>
    <property type="evidence" value="ECO:0007669"/>
    <property type="project" value="InterPro"/>
</dbReference>
<dbReference type="GO" id="GO:0090110">
    <property type="term" value="P:COPII-coated vesicle cargo loading"/>
    <property type="evidence" value="ECO:0007669"/>
    <property type="project" value="TreeGrafter"/>
</dbReference>
<feature type="domain" description="Sec23/Sec24 trunk" evidence="4">
    <location>
        <begin position="234"/>
        <end position="459"/>
    </location>
</feature>
<dbReference type="AlphaFoldDB" id="A0A8H3E3B2"/>
<dbReference type="Pfam" id="PF04811">
    <property type="entry name" value="Sec23_trunk"/>
    <property type="match status" value="1"/>
</dbReference>
<evidence type="ECO:0008006" key="7">
    <source>
        <dbReference type="Google" id="ProtNLM"/>
    </source>
</evidence>
<dbReference type="Gene3D" id="2.60.40.1670">
    <property type="entry name" value="beta-sandwich domain of Sec23/24"/>
    <property type="match status" value="1"/>
</dbReference>
<dbReference type="GO" id="GO:0070971">
    <property type="term" value="C:endoplasmic reticulum exit site"/>
    <property type="evidence" value="ECO:0007669"/>
    <property type="project" value="TreeGrafter"/>
</dbReference>
<comment type="caution">
    <text evidence="5">The sequence shown here is derived from an EMBL/GenBank/DDBJ whole genome shotgun (WGS) entry which is preliminary data.</text>
</comment>
<dbReference type="InterPro" id="IPR036174">
    <property type="entry name" value="Znf_Sec23_Sec24_sf"/>
</dbReference>
<dbReference type="GO" id="GO:0000149">
    <property type="term" value="F:SNARE binding"/>
    <property type="evidence" value="ECO:0007669"/>
    <property type="project" value="TreeGrafter"/>
</dbReference>
<reference evidence="5" key="1">
    <citation type="submission" date="2021-01" db="EMBL/GenBank/DDBJ databases">
        <authorList>
            <person name="Kaushik A."/>
        </authorList>
    </citation>
    <scope>NUCLEOTIDE SEQUENCE</scope>
    <source>
        <strain evidence="5">AG5</strain>
    </source>
</reference>
<name>A0A8H3E3B2_9AGAM</name>
<evidence type="ECO:0000259" key="4">
    <source>
        <dbReference type="Pfam" id="PF04811"/>
    </source>
</evidence>
<dbReference type="EMBL" id="CAJNJQ010001245">
    <property type="protein sequence ID" value="CAE7128456.1"/>
    <property type="molecule type" value="Genomic_DNA"/>
</dbReference>
<dbReference type="Proteomes" id="UP000663827">
    <property type="component" value="Unassembled WGS sequence"/>
</dbReference>
<gene>
    <name evidence="5" type="ORF">RDB_LOCUS62085</name>
</gene>
<organism evidence="5 6">
    <name type="scientific">Rhizoctonia solani</name>
    <dbReference type="NCBI Taxonomy" id="456999"/>
    <lineage>
        <taxon>Eukaryota</taxon>
        <taxon>Fungi</taxon>
        <taxon>Dikarya</taxon>
        <taxon>Basidiomycota</taxon>
        <taxon>Agaricomycotina</taxon>
        <taxon>Agaricomycetes</taxon>
        <taxon>Cantharellales</taxon>
        <taxon>Ceratobasidiaceae</taxon>
        <taxon>Rhizoctonia</taxon>
    </lineage>
</organism>
<dbReference type="PANTHER" id="PTHR13803">
    <property type="entry name" value="SEC24-RELATED PROTEIN"/>
    <property type="match status" value="1"/>
</dbReference>
<dbReference type="SUPFAM" id="SSF81995">
    <property type="entry name" value="beta-sandwich domain of Sec23/24"/>
    <property type="match status" value="1"/>
</dbReference>
<dbReference type="InterPro" id="IPR006896">
    <property type="entry name" value="Sec23/24_trunk_dom"/>
</dbReference>
<dbReference type="GO" id="GO:0008270">
    <property type="term" value="F:zinc ion binding"/>
    <property type="evidence" value="ECO:0007669"/>
    <property type="project" value="InterPro"/>
</dbReference>
<feature type="domain" description="Zinc finger Sec23/Sec24-type" evidence="3">
    <location>
        <begin position="122"/>
        <end position="154"/>
    </location>
</feature>
<dbReference type="InterPro" id="IPR036465">
    <property type="entry name" value="vWFA_dom_sf"/>
</dbReference>
<dbReference type="GO" id="GO:0006886">
    <property type="term" value="P:intracellular protein transport"/>
    <property type="evidence" value="ECO:0007669"/>
    <property type="project" value="InterPro"/>
</dbReference>
<sequence length="460" mass="50090">MPIAQPPHSAGRPFPGLRSRIDPSQIPSPVSSWQTDQATWDQSAFMTCASSQTIPISSSEYVAVDQGNSAPRFIRLSTYAMPFSHDLASGCHLPVAAMIQPFAQQPDGESPVPVVDFGESGPPRCGSCRGYINPWCTWTSAGQKWICNLCQETTEESLVPLEYFSTLEASGQRVDHASRPELNHGTIDFIVPKEYWAQPPPPRLLSSNKDPIDSPSKATFLPNLQQPPPPSRKPVPLHVLFGIDVSAESITSGLTRSICAVLRQSIFSGDPDSSSKNIGIIAYDAKAVYFFDLSVRTFTYAMQLQVEIDRSICIIQSTLSQPKMLVVSDIDSVFVPLRTGLFVDPYLSRNLIEGLLDMIPTYFLSSVSGGAALGAAVEAGLSALSHMGGEILLFQRSHPSDLPERSKSEQELANTDKERTLFSPESLKWSEIAEECAEAGIAVNTWLFPGHFADVATIGK</sequence>
<dbReference type="SUPFAM" id="SSF53300">
    <property type="entry name" value="vWA-like"/>
    <property type="match status" value="1"/>
</dbReference>
<dbReference type="InterPro" id="IPR006895">
    <property type="entry name" value="Znf_Sec23_Sec24"/>
</dbReference>
<dbReference type="Gene3D" id="3.40.50.410">
    <property type="entry name" value="von Willebrand factor, type A domain"/>
    <property type="match status" value="1"/>
</dbReference>
<accession>A0A8H3E3B2</accession>